<dbReference type="Proteomes" id="UP001596087">
    <property type="component" value="Unassembled WGS sequence"/>
</dbReference>
<dbReference type="EMBL" id="JBHSKD010000004">
    <property type="protein sequence ID" value="MFC5175944.1"/>
    <property type="molecule type" value="Genomic_DNA"/>
</dbReference>
<sequence length="245" mass="25532">MTLAVDPVAVTAYDAPFLRHQVDPRRVLGAWRLGGAVVLEQQPHQPGADGCVVTAIGPPEDVAELAVQVAPLVAAPWRVSVEEPALASLPEAWRPATVDRWHWMLARELPASSDPGLGVVEVHEAAEIDAVLDDAQPTAHARPGSPGIECWLGVRDGGRLVAVGALVRMPDRTGHLRAVSVLSSARGRGLGRVVSAALTQRALTGGSGVATLGVYAENEVAIGLYRSLGYAVVHRFASGSPGSPA</sequence>
<dbReference type="Pfam" id="PF00583">
    <property type="entry name" value="Acetyltransf_1"/>
    <property type="match status" value="1"/>
</dbReference>
<feature type="domain" description="N-acetyltransferase" evidence="1">
    <location>
        <begin position="91"/>
        <end position="245"/>
    </location>
</feature>
<gene>
    <name evidence="2" type="ORF">ACFPGP_04625</name>
</gene>
<dbReference type="SUPFAM" id="SSF55729">
    <property type="entry name" value="Acyl-CoA N-acyltransferases (Nat)"/>
    <property type="match status" value="1"/>
</dbReference>
<evidence type="ECO:0000313" key="3">
    <source>
        <dbReference type="Proteomes" id="UP001596087"/>
    </source>
</evidence>
<dbReference type="InterPro" id="IPR016181">
    <property type="entry name" value="Acyl_CoA_acyltransferase"/>
</dbReference>
<evidence type="ECO:0000259" key="1">
    <source>
        <dbReference type="PROSITE" id="PS51186"/>
    </source>
</evidence>
<reference evidence="3" key="1">
    <citation type="journal article" date="2019" name="Int. J. Syst. Evol. Microbiol.">
        <title>The Global Catalogue of Microorganisms (GCM) 10K type strain sequencing project: providing services to taxonomists for standard genome sequencing and annotation.</title>
        <authorList>
            <consortium name="The Broad Institute Genomics Platform"/>
            <consortium name="The Broad Institute Genome Sequencing Center for Infectious Disease"/>
            <person name="Wu L."/>
            <person name="Ma J."/>
        </authorList>
    </citation>
    <scope>NUCLEOTIDE SEQUENCE [LARGE SCALE GENOMIC DNA]</scope>
    <source>
        <strain evidence="3">DFY41</strain>
    </source>
</reference>
<keyword evidence="3" id="KW-1185">Reference proteome</keyword>
<comment type="caution">
    <text evidence="2">The sequence shown here is derived from an EMBL/GenBank/DDBJ whole genome shotgun (WGS) entry which is preliminary data.</text>
</comment>
<evidence type="ECO:0000313" key="2">
    <source>
        <dbReference type="EMBL" id="MFC5175944.1"/>
    </source>
</evidence>
<protein>
    <submittedName>
        <fullName evidence="2">GNAT family N-acetyltransferase</fullName>
    </submittedName>
</protein>
<dbReference type="Gene3D" id="3.40.630.30">
    <property type="match status" value="1"/>
</dbReference>
<dbReference type="RefSeq" id="WP_378587501.1">
    <property type="nucleotide sequence ID" value="NZ_JBHSKD010000004.1"/>
</dbReference>
<dbReference type="PROSITE" id="PS51186">
    <property type="entry name" value="GNAT"/>
    <property type="match status" value="1"/>
</dbReference>
<dbReference type="InterPro" id="IPR000182">
    <property type="entry name" value="GNAT_dom"/>
</dbReference>
<dbReference type="CDD" id="cd04301">
    <property type="entry name" value="NAT_SF"/>
    <property type="match status" value="1"/>
</dbReference>
<organism evidence="2 3">
    <name type="scientific">Nocardioides taihuensis</name>
    <dbReference type="NCBI Taxonomy" id="1835606"/>
    <lineage>
        <taxon>Bacteria</taxon>
        <taxon>Bacillati</taxon>
        <taxon>Actinomycetota</taxon>
        <taxon>Actinomycetes</taxon>
        <taxon>Propionibacteriales</taxon>
        <taxon>Nocardioidaceae</taxon>
        <taxon>Nocardioides</taxon>
    </lineage>
</organism>
<proteinExistence type="predicted"/>
<name>A0ABW0BF68_9ACTN</name>
<accession>A0ABW0BF68</accession>